<dbReference type="STRING" id="394096.DB31_8242"/>
<dbReference type="SMART" id="SM00220">
    <property type="entry name" value="S_TKc"/>
    <property type="match status" value="1"/>
</dbReference>
<keyword evidence="4" id="KW-0067">ATP-binding</keyword>
<dbReference type="RefSeq" id="WP_052420138.1">
    <property type="nucleotide sequence ID" value="NZ_JMCB01000007.1"/>
</dbReference>
<protein>
    <recommendedName>
        <fullName evidence="6">Protein kinase domain-containing protein</fullName>
    </recommendedName>
</protein>
<evidence type="ECO:0000256" key="4">
    <source>
        <dbReference type="ARBA" id="ARBA00022840"/>
    </source>
</evidence>
<evidence type="ECO:0000313" key="7">
    <source>
        <dbReference type="EMBL" id="KFE67759.1"/>
    </source>
</evidence>
<keyword evidence="3" id="KW-0418">Kinase</keyword>
<dbReference type="SUPFAM" id="SSF56112">
    <property type="entry name" value="Protein kinase-like (PK-like)"/>
    <property type="match status" value="1"/>
</dbReference>
<evidence type="ECO:0000313" key="8">
    <source>
        <dbReference type="Proteomes" id="UP000028725"/>
    </source>
</evidence>
<dbReference type="GO" id="GO:0004674">
    <property type="term" value="F:protein serine/threonine kinase activity"/>
    <property type="evidence" value="ECO:0007669"/>
    <property type="project" value="TreeGrafter"/>
</dbReference>
<reference evidence="7 8" key="1">
    <citation type="submission" date="2014-04" db="EMBL/GenBank/DDBJ databases">
        <title>Genome assembly of Hyalangium minutum DSM 14724.</title>
        <authorList>
            <person name="Sharma G."/>
            <person name="Subramanian S."/>
        </authorList>
    </citation>
    <scope>NUCLEOTIDE SEQUENCE [LARGE SCALE GENOMIC DNA]</scope>
    <source>
        <strain evidence="7 8">DSM 14724</strain>
    </source>
</reference>
<dbReference type="PANTHER" id="PTHR43289:SF6">
    <property type="entry name" value="SERINE_THREONINE-PROTEIN KINASE NEKL-3"/>
    <property type="match status" value="1"/>
</dbReference>
<comment type="caution">
    <text evidence="7">The sequence shown here is derived from an EMBL/GenBank/DDBJ whole genome shotgun (WGS) entry which is preliminary data.</text>
</comment>
<proteinExistence type="predicted"/>
<sequence>MKTPRPVYPTSLSPGSLIGAWRLMGRISQGSSGIVFRAQRADSPEAGLFALKLALHPRDPRFALEVELLSRLKHPNIPRLHDSGQWSGPGGALFPFLVMDFAEGLPLYSWAQLQPRTADQQMRVLAQAASALQAVHAAGGIHRDVKGANILVRPSDGHLWLVDFGSCTYRGAPVLTREPEPPSTRYYQSPQALLHQWRFLREPTVRYPSVPADDVYALGVTAHFLATESYPVIDEDAEATLEHEDGVAHFPELVPAEKLVPLHPELARWIRQMLSAEPAARGSAAELATGLALPADTEAREAAQAAAAQSASEQREEKQPPVPVRKHRSWRKELAATAAAVALIIGGMGLGHALREQSLLAAARAQAREAQAAAQESDTAAVGEAALQQPMPASEPNTTHDGIGAEVPKDPLPNQRQPPCKRPQVEINGGCWILVGNEASPCVDSTYEWRRRCYWPVFTSSRPNTTGQK</sequence>
<organism evidence="7 8">
    <name type="scientific">Hyalangium minutum</name>
    <dbReference type="NCBI Taxonomy" id="394096"/>
    <lineage>
        <taxon>Bacteria</taxon>
        <taxon>Pseudomonadati</taxon>
        <taxon>Myxococcota</taxon>
        <taxon>Myxococcia</taxon>
        <taxon>Myxococcales</taxon>
        <taxon>Cystobacterineae</taxon>
        <taxon>Archangiaceae</taxon>
        <taxon>Hyalangium</taxon>
    </lineage>
</organism>
<feature type="domain" description="Protein kinase" evidence="6">
    <location>
        <begin position="21"/>
        <end position="293"/>
    </location>
</feature>
<dbReference type="AlphaFoldDB" id="A0A085WJ96"/>
<dbReference type="Gene3D" id="1.10.510.10">
    <property type="entry name" value="Transferase(Phosphotransferase) domain 1"/>
    <property type="match status" value="1"/>
</dbReference>
<dbReference type="InterPro" id="IPR000719">
    <property type="entry name" value="Prot_kinase_dom"/>
</dbReference>
<dbReference type="PROSITE" id="PS50011">
    <property type="entry name" value="PROTEIN_KINASE_DOM"/>
    <property type="match status" value="1"/>
</dbReference>
<name>A0A085WJ96_9BACT</name>
<dbReference type="GO" id="GO:0005524">
    <property type="term" value="F:ATP binding"/>
    <property type="evidence" value="ECO:0007669"/>
    <property type="project" value="UniProtKB-KW"/>
</dbReference>
<dbReference type="EMBL" id="JMCB01000007">
    <property type="protein sequence ID" value="KFE67759.1"/>
    <property type="molecule type" value="Genomic_DNA"/>
</dbReference>
<evidence type="ECO:0000256" key="3">
    <source>
        <dbReference type="ARBA" id="ARBA00022777"/>
    </source>
</evidence>
<keyword evidence="2" id="KW-0547">Nucleotide-binding</keyword>
<dbReference type="InterPro" id="IPR011009">
    <property type="entry name" value="Kinase-like_dom_sf"/>
</dbReference>
<dbReference type="Proteomes" id="UP000028725">
    <property type="component" value="Unassembled WGS sequence"/>
</dbReference>
<feature type="region of interest" description="Disordered" evidence="5">
    <location>
        <begin position="305"/>
        <end position="329"/>
    </location>
</feature>
<feature type="region of interest" description="Disordered" evidence="5">
    <location>
        <begin position="391"/>
        <end position="421"/>
    </location>
</feature>
<keyword evidence="8" id="KW-1185">Reference proteome</keyword>
<gene>
    <name evidence="7" type="ORF">DB31_8242</name>
</gene>
<dbReference type="Gene3D" id="3.30.200.20">
    <property type="entry name" value="Phosphorylase Kinase, domain 1"/>
    <property type="match status" value="1"/>
</dbReference>
<evidence type="ECO:0000259" key="6">
    <source>
        <dbReference type="PROSITE" id="PS50011"/>
    </source>
</evidence>
<evidence type="ECO:0000256" key="5">
    <source>
        <dbReference type="SAM" id="MobiDB-lite"/>
    </source>
</evidence>
<accession>A0A085WJ96</accession>
<keyword evidence="1" id="KW-0808">Transferase</keyword>
<dbReference type="PANTHER" id="PTHR43289">
    <property type="entry name" value="MITOGEN-ACTIVATED PROTEIN KINASE KINASE KINASE 20-RELATED"/>
    <property type="match status" value="1"/>
</dbReference>
<evidence type="ECO:0000256" key="2">
    <source>
        <dbReference type="ARBA" id="ARBA00022741"/>
    </source>
</evidence>
<dbReference type="Pfam" id="PF00069">
    <property type="entry name" value="Pkinase"/>
    <property type="match status" value="1"/>
</dbReference>
<evidence type="ECO:0000256" key="1">
    <source>
        <dbReference type="ARBA" id="ARBA00022679"/>
    </source>
</evidence>